<feature type="transmembrane region" description="Helical" evidence="1">
    <location>
        <begin position="6"/>
        <end position="24"/>
    </location>
</feature>
<comment type="caution">
    <text evidence="2">The sequence shown here is derived from an EMBL/GenBank/DDBJ whole genome shotgun (WGS) entry which is preliminary data.</text>
</comment>
<name>A0A1G1ZJ15_9BACT</name>
<dbReference type="AlphaFoldDB" id="A0A1G1ZJ15"/>
<sequence>MLLPLGFFACAVLCLITLCIKIYWGRKDKIAALFKTIVYEISARKNPEQFAERVIKIMRRNRYIPVINPIILDINGPDESKIAYYVIRAEIIFLLKNIDFIQGQKNYLTELTPKEQLEKSLSLAEYKKRLMVMDVISEYVPIEDEMYDLQKIYNETVRLYITLPDKNNYQAFNFKPLFYIMDKLPGKDILIFPHTLKTI</sequence>
<keyword evidence="1" id="KW-0472">Membrane</keyword>
<reference evidence="2 3" key="1">
    <citation type="journal article" date="2016" name="Nat. Commun.">
        <title>Thousands of microbial genomes shed light on interconnected biogeochemical processes in an aquifer system.</title>
        <authorList>
            <person name="Anantharaman K."/>
            <person name="Brown C.T."/>
            <person name="Hug L.A."/>
            <person name="Sharon I."/>
            <person name="Castelle C.J."/>
            <person name="Probst A.J."/>
            <person name="Thomas B.C."/>
            <person name="Singh A."/>
            <person name="Wilkins M.J."/>
            <person name="Karaoz U."/>
            <person name="Brodie E.L."/>
            <person name="Williams K.H."/>
            <person name="Hubbard S.S."/>
            <person name="Banfield J.F."/>
        </authorList>
    </citation>
    <scope>NUCLEOTIDE SEQUENCE [LARGE SCALE GENOMIC DNA]</scope>
</reference>
<dbReference type="Proteomes" id="UP000177960">
    <property type="component" value="Unassembled WGS sequence"/>
</dbReference>
<keyword evidence="1" id="KW-0812">Transmembrane</keyword>
<proteinExistence type="predicted"/>
<protein>
    <submittedName>
        <fullName evidence="2">Uncharacterized protein</fullName>
    </submittedName>
</protein>
<gene>
    <name evidence="2" type="ORF">A3B92_00315</name>
</gene>
<organism evidence="2 3">
    <name type="scientific">Candidatus Harrisonbacteria bacterium RIFCSPHIGHO2_02_FULL_42_16</name>
    <dbReference type="NCBI Taxonomy" id="1798404"/>
    <lineage>
        <taxon>Bacteria</taxon>
        <taxon>Candidatus Harrisoniibacteriota</taxon>
    </lineage>
</organism>
<keyword evidence="1" id="KW-1133">Transmembrane helix</keyword>
<evidence type="ECO:0000313" key="2">
    <source>
        <dbReference type="EMBL" id="OGY64564.1"/>
    </source>
</evidence>
<evidence type="ECO:0000256" key="1">
    <source>
        <dbReference type="SAM" id="Phobius"/>
    </source>
</evidence>
<dbReference type="EMBL" id="MHJG01000002">
    <property type="protein sequence ID" value="OGY64564.1"/>
    <property type="molecule type" value="Genomic_DNA"/>
</dbReference>
<accession>A0A1G1ZJ15</accession>
<evidence type="ECO:0000313" key="3">
    <source>
        <dbReference type="Proteomes" id="UP000177960"/>
    </source>
</evidence>